<dbReference type="EMBL" id="VMRJ01000005">
    <property type="protein sequence ID" value="TVT38407.1"/>
    <property type="molecule type" value="Genomic_DNA"/>
</dbReference>
<keyword evidence="1" id="KW-0436">Ligase</keyword>
<organism evidence="1 2">
    <name type="scientific">Hymenobacter setariae</name>
    <dbReference type="NCBI Taxonomy" id="2594794"/>
    <lineage>
        <taxon>Bacteria</taxon>
        <taxon>Pseudomonadati</taxon>
        <taxon>Bacteroidota</taxon>
        <taxon>Cytophagia</taxon>
        <taxon>Cytophagales</taxon>
        <taxon>Hymenobacteraceae</taxon>
        <taxon>Hymenobacter</taxon>
    </lineage>
</organism>
<name>A0A558BPH3_9BACT</name>
<dbReference type="Gene3D" id="3.90.1140.10">
    <property type="entry name" value="Cyclic phosphodiesterase"/>
    <property type="match status" value="1"/>
</dbReference>
<gene>
    <name evidence="1" type="ORF">FNT36_19630</name>
</gene>
<comment type="caution">
    <text evidence="1">The sequence shown here is derived from an EMBL/GenBank/DDBJ whole genome shotgun (WGS) entry which is preliminary data.</text>
</comment>
<protein>
    <submittedName>
        <fullName evidence="1">2'-5' RNA ligase family protein</fullName>
    </submittedName>
</protein>
<proteinExistence type="predicted"/>
<dbReference type="Pfam" id="PF13563">
    <property type="entry name" value="2_5_RNA_ligase2"/>
    <property type="match status" value="1"/>
</dbReference>
<dbReference type="SUPFAM" id="SSF55144">
    <property type="entry name" value="LigT-like"/>
    <property type="match status" value="1"/>
</dbReference>
<dbReference type="RefSeq" id="WP_144851245.1">
    <property type="nucleotide sequence ID" value="NZ_VMRJ01000005.1"/>
</dbReference>
<dbReference type="InterPro" id="IPR009097">
    <property type="entry name" value="Cyclic_Pdiesterase"/>
</dbReference>
<reference evidence="1 2" key="1">
    <citation type="submission" date="2019-07" db="EMBL/GenBank/DDBJ databases">
        <title>Hymenobacter sp. straun FUR1 Genome sequencing and assembly.</title>
        <authorList>
            <person name="Chhetri G."/>
        </authorList>
    </citation>
    <scope>NUCLEOTIDE SEQUENCE [LARGE SCALE GENOMIC DNA]</scope>
    <source>
        <strain evidence="1 2">Fur1</strain>
    </source>
</reference>
<dbReference type="GO" id="GO:0016874">
    <property type="term" value="F:ligase activity"/>
    <property type="evidence" value="ECO:0007669"/>
    <property type="project" value="UniProtKB-KW"/>
</dbReference>
<accession>A0A558BPH3</accession>
<keyword evidence="2" id="KW-1185">Reference proteome</keyword>
<dbReference type="AlphaFoldDB" id="A0A558BPH3"/>
<evidence type="ECO:0000313" key="2">
    <source>
        <dbReference type="Proteomes" id="UP000317624"/>
    </source>
</evidence>
<dbReference type="OrthoDB" id="793003at2"/>
<sequence length="177" mass="19672">MTSAPLILTLTLDEASQAFFNEQRRLYFPPKINYLSAHLTLFHALPGDEQATIVADLEAVAAAQPAPLPLQATGVKFMGRGVMYTLDNPTLSALHKRLQRQWQAWLTPQDQQGLRPHITVQNKVAPAVARRLHEELAADFQPFEALGTGLALWAYRGGPWELLQQFSFGSPDSQAQQ</sequence>
<evidence type="ECO:0000313" key="1">
    <source>
        <dbReference type="EMBL" id="TVT38407.1"/>
    </source>
</evidence>
<dbReference type="Proteomes" id="UP000317624">
    <property type="component" value="Unassembled WGS sequence"/>
</dbReference>